<protein>
    <submittedName>
        <fullName evidence="6">Arylsulfatase A</fullName>
    </submittedName>
</protein>
<accession>A0A1H5FYZ0</accession>
<organism evidence="6 7">
    <name type="scientific">Ruania alba</name>
    <dbReference type="NCBI Taxonomy" id="648782"/>
    <lineage>
        <taxon>Bacteria</taxon>
        <taxon>Bacillati</taxon>
        <taxon>Actinomycetota</taxon>
        <taxon>Actinomycetes</taxon>
        <taxon>Micrococcales</taxon>
        <taxon>Ruaniaceae</taxon>
        <taxon>Ruania</taxon>
    </lineage>
</organism>
<evidence type="ECO:0000256" key="4">
    <source>
        <dbReference type="ARBA" id="ARBA00022837"/>
    </source>
</evidence>
<dbReference type="InterPro" id="IPR024607">
    <property type="entry name" value="Sulfatase_CS"/>
</dbReference>
<evidence type="ECO:0000256" key="1">
    <source>
        <dbReference type="ARBA" id="ARBA00008779"/>
    </source>
</evidence>
<name>A0A1H5FYZ0_9MICO</name>
<dbReference type="Pfam" id="PF00884">
    <property type="entry name" value="Sulfatase"/>
    <property type="match status" value="1"/>
</dbReference>
<dbReference type="PROSITE" id="PS00149">
    <property type="entry name" value="SULFATASE_2"/>
    <property type="match status" value="1"/>
</dbReference>
<gene>
    <name evidence="6" type="ORF">SAMN04488554_1489</name>
</gene>
<dbReference type="SUPFAM" id="SSF53649">
    <property type="entry name" value="Alkaline phosphatase-like"/>
    <property type="match status" value="1"/>
</dbReference>
<evidence type="ECO:0000313" key="6">
    <source>
        <dbReference type="EMBL" id="SEE08643.1"/>
    </source>
</evidence>
<proteinExistence type="inferred from homology"/>
<keyword evidence="7" id="KW-1185">Reference proteome</keyword>
<dbReference type="RefSeq" id="WP_089772337.1">
    <property type="nucleotide sequence ID" value="NZ_FNTX01000001.1"/>
</dbReference>
<dbReference type="CDD" id="cd16022">
    <property type="entry name" value="sulfatase_like"/>
    <property type="match status" value="1"/>
</dbReference>
<dbReference type="PANTHER" id="PTHR42693:SF53">
    <property type="entry name" value="ENDO-4-O-SULFATASE"/>
    <property type="match status" value="1"/>
</dbReference>
<keyword evidence="4" id="KW-0106">Calcium</keyword>
<evidence type="ECO:0000259" key="5">
    <source>
        <dbReference type="Pfam" id="PF00884"/>
    </source>
</evidence>
<dbReference type="Gene3D" id="3.40.720.10">
    <property type="entry name" value="Alkaline Phosphatase, subunit A"/>
    <property type="match status" value="1"/>
</dbReference>
<dbReference type="GO" id="GO:0004065">
    <property type="term" value="F:arylsulfatase activity"/>
    <property type="evidence" value="ECO:0007669"/>
    <property type="project" value="TreeGrafter"/>
</dbReference>
<sequence>MGRPNVVLICVDQWRGDCFSGTGHPVVTTPYLDAWMQTGTRFARAYSATPTCIPARASLMTGLGQERHGRVGYEDGVPWDYQDTLPATFAGAGYQTQAVGKMHVFPERETLGFDDVDLHDGYLHFVRRRYGDMADADDYLPWLQQRLGYPADDFEHGLHCNSVVARPWDKPESTHPTNWVTQRSIEFLRERDPDRPFFLLASYHRPHPPYDPPAWAFEQYLHQEMPAPPVGDWTDLWAEHADARSPISPVAEYDPRTLQRARAGYYGHMSHIDQQLNRLFHELSATGADNTIVCFVSDHGEQMGDHHLYQKTLPYEGSARVPFIISGPGIPAGVVDDDVVELRDVMPTLLSAAGVPVPDDLDGRDALTLVDAGSQDDAPPWREYLHGEHTKFGQGIHYLTDGRQKYIWCSGTGREQLFDLVSDPTELHDLAPGRPDHPDLRRWRDRMVASLSGRPEGFVRDGSLIAGRPVVDVLPFLRERTSATVHGTIVG</sequence>
<dbReference type="InterPro" id="IPR017850">
    <property type="entry name" value="Alkaline_phosphatase_core_sf"/>
</dbReference>
<dbReference type="InterPro" id="IPR050738">
    <property type="entry name" value="Sulfatase"/>
</dbReference>
<dbReference type="AlphaFoldDB" id="A0A1H5FYZ0"/>
<evidence type="ECO:0000313" key="7">
    <source>
        <dbReference type="Proteomes" id="UP000199220"/>
    </source>
</evidence>
<comment type="similarity">
    <text evidence="1">Belongs to the sulfatase family.</text>
</comment>
<dbReference type="OrthoDB" id="9777306at2"/>
<keyword evidence="3" id="KW-0378">Hydrolase</keyword>
<dbReference type="EMBL" id="FNTX01000001">
    <property type="protein sequence ID" value="SEE08643.1"/>
    <property type="molecule type" value="Genomic_DNA"/>
</dbReference>
<dbReference type="InterPro" id="IPR000917">
    <property type="entry name" value="Sulfatase_N"/>
</dbReference>
<reference evidence="7" key="1">
    <citation type="submission" date="2016-10" db="EMBL/GenBank/DDBJ databases">
        <authorList>
            <person name="Varghese N."/>
            <person name="Submissions S."/>
        </authorList>
    </citation>
    <scope>NUCLEOTIDE SEQUENCE [LARGE SCALE GENOMIC DNA]</scope>
    <source>
        <strain evidence="7">DSM 21368</strain>
    </source>
</reference>
<dbReference type="NCBIfam" id="NF010322">
    <property type="entry name" value="PRK13759.1"/>
    <property type="match status" value="1"/>
</dbReference>
<evidence type="ECO:0000256" key="3">
    <source>
        <dbReference type="ARBA" id="ARBA00022801"/>
    </source>
</evidence>
<dbReference type="GO" id="GO:0046872">
    <property type="term" value="F:metal ion binding"/>
    <property type="evidence" value="ECO:0007669"/>
    <property type="project" value="UniProtKB-KW"/>
</dbReference>
<keyword evidence="2" id="KW-0479">Metal-binding</keyword>
<evidence type="ECO:0000256" key="2">
    <source>
        <dbReference type="ARBA" id="ARBA00022723"/>
    </source>
</evidence>
<dbReference type="PANTHER" id="PTHR42693">
    <property type="entry name" value="ARYLSULFATASE FAMILY MEMBER"/>
    <property type="match status" value="1"/>
</dbReference>
<dbReference type="STRING" id="648782.SAMN04488554_1489"/>
<feature type="domain" description="Sulfatase N-terminal" evidence="5">
    <location>
        <begin position="4"/>
        <end position="355"/>
    </location>
</feature>
<dbReference type="Proteomes" id="UP000199220">
    <property type="component" value="Unassembled WGS sequence"/>
</dbReference>